<dbReference type="PANTHER" id="PTHR21137:SF35">
    <property type="entry name" value="ODORANT RECEPTOR 19A-RELATED"/>
    <property type="match status" value="1"/>
</dbReference>
<evidence type="ECO:0000256" key="4">
    <source>
        <dbReference type="ARBA" id="ARBA00022692"/>
    </source>
</evidence>
<keyword evidence="7 10" id="KW-0472">Membrane</keyword>
<protein>
    <recommendedName>
        <fullName evidence="10">Odorant receptor</fullName>
    </recommendedName>
</protein>
<keyword evidence="8 10" id="KW-0675">Receptor</keyword>
<feature type="transmembrane region" description="Helical" evidence="10">
    <location>
        <begin position="189"/>
        <end position="222"/>
    </location>
</feature>
<keyword evidence="5 10" id="KW-0552">Olfaction</keyword>
<feature type="transmembrane region" description="Helical" evidence="10">
    <location>
        <begin position="298"/>
        <end position="320"/>
    </location>
</feature>
<dbReference type="GO" id="GO:0005549">
    <property type="term" value="F:odorant binding"/>
    <property type="evidence" value="ECO:0007669"/>
    <property type="project" value="InterPro"/>
</dbReference>
<dbReference type="EMBL" id="CAJOBZ010000080">
    <property type="protein sequence ID" value="CAF4956738.1"/>
    <property type="molecule type" value="Genomic_DNA"/>
</dbReference>
<evidence type="ECO:0000256" key="3">
    <source>
        <dbReference type="ARBA" id="ARBA00022606"/>
    </source>
</evidence>
<dbReference type="OrthoDB" id="6597368at2759"/>
<dbReference type="Proteomes" id="UP000663880">
    <property type="component" value="Unassembled WGS sequence"/>
</dbReference>
<dbReference type="GO" id="GO:0005886">
    <property type="term" value="C:plasma membrane"/>
    <property type="evidence" value="ECO:0007669"/>
    <property type="project" value="UniProtKB-SubCell"/>
</dbReference>
<comment type="caution">
    <text evidence="11">The sequence shown here is derived from an EMBL/GenBank/DDBJ whole genome shotgun (WGS) entry which is preliminary data.</text>
</comment>
<comment type="subcellular location">
    <subcellularLocation>
        <location evidence="1 10">Cell membrane</location>
        <topology evidence="1 10">Multi-pass membrane protein</topology>
    </subcellularLocation>
</comment>
<dbReference type="AlphaFoldDB" id="A0A821YA80"/>
<accession>A0A821YA80</accession>
<keyword evidence="3 10" id="KW-0716">Sensory transduction</keyword>
<feature type="transmembrane region" description="Helical" evidence="10">
    <location>
        <begin position="128"/>
        <end position="149"/>
    </location>
</feature>
<evidence type="ECO:0000313" key="11">
    <source>
        <dbReference type="EMBL" id="CAF4956738.1"/>
    </source>
</evidence>
<comment type="similarity">
    <text evidence="10">Belongs to the insect chemoreceptor superfamily. Heteromeric odorant receptor channel (TC 1.A.69) family.</text>
</comment>
<gene>
    <name evidence="11" type="ORF">PMACD_LOCUS16306</name>
</gene>
<reference evidence="11" key="1">
    <citation type="submission" date="2021-02" db="EMBL/GenBank/DDBJ databases">
        <authorList>
            <person name="Steward A R."/>
        </authorList>
    </citation>
    <scope>NUCLEOTIDE SEQUENCE</scope>
</reference>
<proteinExistence type="inferred from homology"/>
<evidence type="ECO:0000256" key="2">
    <source>
        <dbReference type="ARBA" id="ARBA00022475"/>
    </source>
</evidence>
<keyword evidence="6 10" id="KW-1133">Transmembrane helix</keyword>
<evidence type="ECO:0000256" key="7">
    <source>
        <dbReference type="ARBA" id="ARBA00023136"/>
    </source>
</evidence>
<evidence type="ECO:0000256" key="1">
    <source>
        <dbReference type="ARBA" id="ARBA00004651"/>
    </source>
</evidence>
<evidence type="ECO:0000256" key="6">
    <source>
        <dbReference type="ARBA" id="ARBA00022989"/>
    </source>
</evidence>
<evidence type="ECO:0000256" key="9">
    <source>
        <dbReference type="ARBA" id="ARBA00023224"/>
    </source>
</evidence>
<keyword evidence="2" id="KW-1003">Cell membrane</keyword>
<dbReference type="GO" id="GO:0007165">
    <property type="term" value="P:signal transduction"/>
    <property type="evidence" value="ECO:0007669"/>
    <property type="project" value="UniProtKB-KW"/>
</dbReference>
<keyword evidence="9 10" id="KW-0807">Transducer</keyword>
<dbReference type="PANTHER" id="PTHR21137">
    <property type="entry name" value="ODORANT RECEPTOR"/>
    <property type="match status" value="1"/>
</dbReference>
<keyword evidence="12" id="KW-1185">Reference proteome</keyword>
<sequence>MLDRFLARLEDPERPFLGPVIKFLTIWGVWLSNNPKMLMMSILLQLFETVFIITEFIDLFYVKASLDLLLTNLKFSMQGAINMCKVWSFIAWQKDWRAVCDYVTRADIANRSSFDPKKKKNIEGFTKYCRIVTYTYGTFTFATGFVVIFQPGFKYLLSSTYRENVKAGREDYMQVISSWVPFNKHEMPGYFFACVIQGLGTFVAAGWITSYDVIALSIMIFIRAELEALKIDTAAIFDASESDTIDRIRNCHKRHIELIHYSELYNSCTSPILLLYTFICTVILCSTAYQITNLETSTMQQLMTVVYLMFGVAQLFLYSWHSNDVLYASMDLIRGPYESKWWTQSPSHQRNLFILVVQLSKTIIFTAGPFTNLTVATFINILKGAYSYYTLL</sequence>
<dbReference type="InterPro" id="IPR004117">
    <property type="entry name" value="7tm6_olfct_rcpt"/>
</dbReference>
<name>A0A821YA80_9NEOP</name>
<keyword evidence="4 10" id="KW-0812">Transmembrane</keyword>
<comment type="caution">
    <text evidence="10">Lacks conserved residue(s) required for the propagation of feature annotation.</text>
</comment>
<organism evidence="11 12">
    <name type="scientific">Pieris macdunnoughi</name>
    <dbReference type="NCBI Taxonomy" id="345717"/>
    <lineage>
        <taxon>Eukaryota</taxon>
        <taxon>Metazoa</taxon>
        <taxon>Ecdysozoa</taxon>
        <taxon>Arthropoda</taxon>
        <taxon>Hexapoda</taxon>
        <taxon>Insecta</taxon>
        <taxon>Pterygota</taxon>
        <taxon>Neoptera</taxon>
        <taxon>Endopterygota</taxon>
        <taxon>Lepidoptera</taxon>
        <taxon>Glossata</taxon>
        <taxon>Ditrysia</taxon>
        <taxon>Papilionoidea</taxon>
        <taxon>Pieridae</taxon>
        <taxon>Pierinae</taxon>
        <taxon>Pieris</taxon>
    </lineage>
</organism>
<feature type="transmembrane region" description="Helical" evidence="10">
    <location>
        <begin position="272"/>
        <end position="292"/>
    </location>
</feature>
<evidence type="ECO:0000313" key="12">
    <source>
        <dbReference type="Proteomes" id="UP000663880"/>
    </source>
</evidence>
<evidence type="ECO:0000256" key="8">
    <source>
        <dbReference type="ARBA" id="ARBA00023170"/>
    </source>
</evidence>
<evidence type="ECO:0000256" key="5">
    <source>
        <dbReference type="ARBA" id="ARBA00022725"/>
    </source>
</evidence>
<evidence type="ECO:0000256" key="10">
    <source>
        <dbReference type="RuleBase" id="RU351113"/>
    </source>
</evidence>
<dbReference type="GO" id="GO:0004984">
    <property type="term" value="F:olfactory receptor activity"/>
    <property type="evidence" value="ECO:0007669"/>
    <property type="project" value="InterPro"/>
</dbReference>
<dbReference type="Pfam" id="PF02949">
    <property type="entry name" value="7tm_6"/>
    <property type="match status" value="1"/>
</dbReference>